<organism evidence="1 2">
    <name type="scientific">Trichonephila clavipes</name>
    <name type="common">Golden silk orbweaver</name>
    <name type="synonym">Nephila clavipes</name>
    <dbReference type="NCBI Taxonomy" id="2585209"/>
    <lineage>
        <taxon>Eukaryota</taxon>
        <taxon>Metazoa</taxon>
        <taxon>Ecdysozoa</taxon>
        <taxon>Arthropoda</taxon>
        <taxon>Chelicerata</taxon>
        <taxon>Arachnida</taxon>
        <taxon>Araneae</taxon>
        <taxon>Araneomorphae</taxon>
        <taxon>Entelegynae</taxon>
        <taxon>Araneoidea</taxon>
        <taxon>Nephilidae</taxon>
        <taxon>Trichonephila</taxon>
    </lineage>
</organism>
<evidence type="ECO:0000313" key="2">
    <source>
        <dbReference type="Proteomes" id="UP000887159"/>
    </source>
</evidence>
<sequence>MESLWLASFKRWLQVAPKVWNKLQTRDPFPRVVLEHGQDPYLALNEGDRGGQRFLSSLVTLLLCLEEAYSHLAETGFYLRCLVRPFDCMKQFLDCMKFSESIRYCRDMLDEAAIYREY</sequence>
<reference evidence="1" key="1">
    <citation type="submission" date="2020-08" db="EMBL/GenBank/DDBJ databases">
        <title>Multicomponent nature underlies the extraordinary mechanical properties of spider dragline silk.</title>
        <authorList>
            <person name="Kono N."/>
            <person name="Nakamura H."/>
            <person name="Mori M."/>
            <person name="Yoshida Y."/>
            <person name="Ohtoshi R."/>
            <person name="Malay A.D."/>
            <person name="Moran D.A.P."/>
            <person name="Tomita M."/>
            <person name="Numata K."/>
            <person name="Arakawa K."/>
        </authorList>
    </citation>
    <scope>NUCLEOTIDE SEQUENCE</scope>
</reference>
<dbReference type="EMBL" id="BMAU01021363">
    <property type="protein sequence ID" value="GFY23362.1"/>
    <property type="molecule type" value="Genomic_DNA"/>
</dbReference>
<gene>
    <name evidence="1" type="ORF">TNCV_3940581</name>
</gene>
<proteinExistence type="predicted"/>
<name>A0A8X6VVM2_TRICX</name>
<accession>A0A8X6VVM2</accession>
<protein>
    <submittedName>
        <fullName evidence="1">Uncharacterized protein</fullName>
    </submittedName>
</protein>
<keyword evidence="2" id="KW-1185">Reference proteome</keyword>
<dbReference type="Proteomes" id="UP000887159">
    <property type="component" value="Unassembled WGS sequence"/>
</dbReference>
<comment type="caution">
    <text evidence="1">The sequence shown here is derived from an EMBL/GenBank/DDBJ whole genome shotgun (WGS) entry which is preliminary data.</text>
</comment>
<evidence type="ECO:0000313" key="1">
    <source>
        <dbReference type="EMBL" id="GFY23362.1"/>
    </source>
</evidence>
<dbReference type="AlphaFoldDB" id="A0A8X6VVM2"/>